<evidence type="ECO:0000259" key="2">
    <source>
        <dbReference type="Pfam" id="PF13843"/>
    </source>
</evidence>
<dbReference type="Pfam" id="PF13843">
    <property type="entry name" value="DDE_Tnp_1_7"/>
    <property type="match status" value="1"/>
</dbReference>
<organism evidence="3 4">
    <name type="scientific">Popillia japonica</name>
    <name type="common">Japanese beetle</name>
    <dbReference type="NCBI Taxonomy" id="7064"/>
    <lineage>
        <taxon>Eukaryota</taxon>
        <taxon>Metazoa</taxon>
        <taxon>Ecdysozoa</taxon>
        <taxon>Arthropoda</taxon>
        <taxon>Hexapoda</taxon>
        <taxon>Insecta</taxon>
        <taxon>Pterygota</taxon>
        <taxon>Neoptera</taxon>
        <taxon>Endopterygota</taxon>
        <taxon>Coleoptera</taxon>
        <taxon>Polyphaga</taxon>
        <taxon>Scarabaeiformia</taxon>
        <taxon>Scarabaeidae</taxon>
        <taxon>Rutelinae</taxon>
        <taxon>Popillia</taxon>
    </lineage>
</organism>
<feature type="region of interest" description="Disordered" evidence="1">
    <location>
        <begin position="43"/>
        <end position="65"/>
    </location>
</feature>
<dbReference type="Proteomes" id="UP001458880">
    <property type="component" value="Unassembled WGS sequence"/>
</dbReference>
<feature type="domain" description="PiggyBac transposable element-derived protein" evidence="2">
    <location>
        <begin position="3"/>
        <end position="99"/>
    </location>
</feature>
<proteinExistence type="predicted"/>
<dbReference type="InterPro" id="IPR029526">
    <property type="entry name" value="PGBD"/>
</dbReference>
<evidence type="ECO:0000256" key="1">
    <source>
        <dbReference type="SAM" id="MobiDB-lite"/>
    </source>
</evidence>
<evidence type="ECO:0000313" key="3">
    <source>
        <dbReference type="EMBL" id="KAK9702517.1"/>
    </source>
</evidence>
<sequence length="99" mass="11286">MPQFTKKSPKGTVEYYATNRLLALQWSDKGDVTMLTSIHNSSMITTPTHNDENRQKPACVTDSNANMGGVDRTDMLLSSIESVRKSIKWYKKVFFHLMD</sequence>
<accession>A0AAW1JGQ8</accession>
<evidence type="ECO:0000313" key="4">
    <source>
        <dbReference type="Proteomes" id="UP001458880"/>
    </source>
</evidence>
<dbReference type="PANTHER" id="PTHR46599">
    <property type="entry name" value="PIGGYBAC TRANSPOSABLE ELEMENT-DERIVED PROTEIN 4"/>
    <property type="match status" value="1"/>
</dbReference>
<protein>
    <submittedName>
        <fullName evidence="3">Transposase IS4</fullName>
    </submittedName>
</protein>
<dbReference type="EMBL" id="JASPKY010000390">
    <property type="protein sequence ID" value="KAK9702517.1"/>
    <property type="molecule type" value="Genomic_DNA"/>
</dbReference>
<reference evidence="3 4" key="1">
    <citation type="journal article" date="2024" name="BMC Genomics">
        <title>De novo assembly and annotation of Popillia japonica's genome with initial clues to its potential as an invasive pest.</title>
        <authorList>
            <person name="Cucini C."/>
            <person name="Boschi S."/>
            <person name="Funari R."/>
            <person name="Cardaioli E."/>
            <person name="Iannotti N."/>
            <person name="Marturano G."/>
            <person name="Paoli F."/>
            <person name="Bruttini M."/>
            <person name="Carapelli A."/>
            <person name="Frati F."/>
            <person name="Nardi F."/>
        </authorList>
    </citation>
    <scope>NUCLEOTIDE SEQUENCE [LARGE SCALE GENOMIC DNA]</scope>
    <source>
        <strain evidence="3">DMR45628</strain>
    </source>
</reference>
<name>A0AAW1JGQ8_POPJA</name>
<dbReference type="PANTHER" id="PTHR46599:SF3">
    <property type="entry name" value="PIGGYBAC TRANSPOSABLE ELEMENT-DERIVED PROTEIN 4"/>
    <property type="match status" value="1"/>
</dbReference>
<keyword evidence="4" id="KW-1185">Reference proteome</keyword>
<gene>
    <name evidence="3" type="ORF">QE152_g29905</name>
</gene>
<comment type="caution">
    <text evidence="3">The sequence shown here is derived from an EMBL/GenBank/DDBJ whole genome shotgun (WGS) entry which is preliminary data.</text>
</comment>
<dbReference type="AlphaFoldDB" id="A0AAW1JGQ8"/>